<name>A0A836G2U3_9TRYP</name>
<proteinExistence type="predicted"/>
<protein>
    <recommendedName>
        <fullName evidence="5">DUF3456 domain-containing protein</fullName>
    </recommendedName>
</protein>
<dbReference type="AlphaFoldDB" id="A0A836G2U3"/>
<dbReference type="PANTHER" id="PTHR36058:SF1">
    <property type="entry name" value="NUCLEOPHOSMIN"/>
    <property type="match status" value="1"/>
</dbReference>
<dbReference type="RefSeq" id="XP_067058780.1">
    <property type="nucleotide sequence ID" value="XM_067202679.1"/>
</dbReference>
<feature type="signal peptide" evidence="2">
    <location>
        <begin position="1"/>
        <end position="39"/>
    </location>
</feature>
<feature type="region of interest" description="Disordered" evidence="1">
    <location>
        <begin position="303"/>
        <end position="331"/>
    </location>
</feature>
<dbReference type="Proteomes" id="UP000674143">
    <property type="component" value="Unassembled WGS sequence"/>
</dbReference>
<gene>
    <name evidence="3" type="ORF">LSCM4_00602</name>
</gene>
<sequence length="331" mass="37645">MRMRSCSPRSGVESARSLWITVLWMLVCVLATTATCASARKQLPLHTPYPPVVQNALRCDVCSFIVTNALYQVEAKREELLGKRLQVREDNVLDEVESMCVPFKDQGQWIRQVALQVEEVAPSKRQAGKSSTATTNYHMSVGVVDFYSKCGRICYTVAVLCEEWMDSGYMDGFSSRLVKEAKSGRNISDTAHRDAVFNSFCAPSPYCKKHASFVRKLDATLTKTPALREAIRADKPQAIQAEEREMETMLHRLTREQGQSADVFSRDEIRRMKEAFVKGNKEDLQAVDPTAFDLTDDEFSSLQEYMRGEEHKERQLQQQRHQGMPRDADDL</sequence>
<evidence type="ECO:0000313" key="3">
    <source>
        <dbReference type="EMBL" id="KAG5465149.1"/>
    </source>
</evidence>
<organism evidence="3 4">
    <name type="scientific">Leishmania orientalis</name>
    <dbReference type="NCBI Taxonomy" id="2249476"/>
    <lineage>
        <taxon>Eukaryota</taxon>
        <taxon>Discoba</taxon>
        <taxon>Euglenozoa</taxon>
        <taxon>Kinetoplastea</taxon>
        <taxon>Metakinetoplastina</taxon>
        <taxon>Trypanosomatida</taxon>
        <taxon>Trypanosomatidae</taxon>
        <taxon>Leishmaniinae</taxon>
        <taxon>Leishmania</taxon>
    </lineage>
</organism>
<dbReference type="EMBL" id="JAFHLR010000036">
    <property type="protein sequence ID" value="KAG5465149.1"/>
    <property type="molecule type" value="Genomic_DNA"/>
</dbReference>
<accession>A0A836G2U3</accession>
<evidence type="ECO:0008006" key="5">
    <source>
        <dbReference type="Google" id="ProtNLM"/>
    </source>
</evidence>
<feature type="compositionally biased region" description="Basic and acidic residues" evidence="1">
    <location>
        <begin position="306"/>
        <end position="315"/>
    </location>
</feature>
<evidence type="ECO:0000256" key="2">
    <source>
        <dbReference type="SAM" id="SignalP"/>
    </source>
</evidence>
<dbReference type="GeneID" id="92356613"/>
<evidence type="ECO:0000256" key="1">
    <source>
        <dbReference type="SAM" id="MobiDB-lite"/>
    </source>
</evidence>
<keyword evidence="2" id="KW-0732">Signal</keyword>
<reference evidence="4" key="2">
    <citation type="journal article" date="2021" name="Sci. Data">
        <title>Chromosome-scale genome sequencing, assembly and annotation of six genomes from subfamily Leishmaniinae.</title>
        <authorList>
            <person name="Almutairi H."/>
            <person name="Urbaniak M.D."/>
            <person name="Bates M.D."/>
            <person name="Jariyapan N."/>
            <person name="Kwakye-Nuako G."/>
            <person name="Thomaz Soccol V."/>
            <person name="Al-Salem W.S."/>
            <person name="Dillon R.J."/>
            <person name="Bates P.A."/>
            <person name="Gatherer D."/>
        </authorList>
    </citation>
    <scope>NUCLEOTIDE SEQUENCE [LARGE SCALE GENOMIC DNA]</scope>
</reference>
<reference evidence="4" key="1">
    <citation type="journal article" date="2021" name="Microbiol. Resour. Announc.">
        <title>LGAAP: Leishmaniinae Genome Assembly and Annotation Pipeline.</title>
        <authorList>
            <person name="Almutairi H."/>
            <person name="Urbaniak M.D."/>
            <person name="Bates M.D."/>
            <person name="Jariyapan N."/>
            <person name="Kwakye-Nuako G."/>
            <person name="Thomaz-Soccol V."/>
            <person name="Al-Salem W.S."/>
            <person name="Dillon R.J."/>
            <person name="Bates P.A."/>
            <person name="Gatherer D."/>
        </authorList>
    </citation>
    <scope>NUCLEOTIDE SEQUENCE [LARGE SCALE GENOMIC DNA]</scope>
</reference>
<dbReference type="PANTHER" id="PTHR36058">
    <property type="entry name" value="NUCLEOPHOSMIN"/>
    <property type="match status" value="1"/>
</dbReference>
<evidence type="ECO:0000313" key="4">
    <source>
        <dbReference type="Proteomes" id="UP000674143"/>
    </source>
</evidence>
<keyword evidence="4" id="KW-1185">Reference proteome</keyword>
<feature type="chain" id="PRO_5032498142" description="DUF3456 domain-containing protein" evidence="2">
    <location>
        <begin position="40"/>
        <end position="331"/>
    </location>
</feature>
<dbReference type="KEGG" id="loi:92356613"/>
<comment type="caution">
    <text evidence="3">The sequence shown here is derived from an EMBL/GenBank/DDBJ whole genome shotgun (WGS) entry which is preliminary data.</text>
</comment>